<accession>A0ABQ1LT12</accession>
<keyword evidence="5" id="KW-1185">Reference proteome</keyword>
<evidence type="ECO:0000313" key="5">
    <source>
        <dbReference type="Proteomes" id="UP000602004"/>
    </source>
</evidence>
<proteinExistence type="predicted"/>
<name>A0ABQ1LT12_9BURK</name>
<evidence type="ECO:0000259" key="3">
    <source>
        <dbReference type="Pfam" id="PF02909"/>
    </source>
</evidence>
<dbReference type="Proteomes" id="UP000602004">
    <property type="component" value="Unassembled WGS sequence"/>
</dbReference>
<protein>
    <recommendedName>
        <fullName evidence="3">Tetracycline repressor TetR C-terminal domain-containing protein</fullName>
    </recommendedName>
</protein>
<gene>
    <name evidence="4" type="ORF">GCM10011400_14920</name>
</gene>
<dbReference type="SUPFAM" id="SSF48498">
    <property type="entry name" value="Tetracyclin repressor-like, C-terminal domain"/>
    <property type="match status" value="1"/>
</dbReference>
<sequence length="156" mass="16736">MVVPALAGDLRTDLMAIAHAFRIAALSSHREAAVLVLSRPVESLENLAPLEVTLAAFMGAGAEPEWAVHAVRTTLAYMTGTLLREASAGLTLGADDPEIAGPREATLVETGLPHVALAAPYLSRLDHAREFDFGIKILIDAFVRQLEQLSSSKRQR</sequence>
<keyword evidence="1" id="KW-0805">Transcription regulation</keyword>
<evidence type="ECO:0000256" key="1">
    <source>
        <dbReference type="ARBA" id="ARBA00023015"/>
    </source>
</evidence>
<reference evidence="5" key="1">
    <citation type="journal article" date="2019" name="Int. J. Syst. Evol. Microbiol.">
        <title>The Global Catalogue of Microorganisms (GCM) 10K type strain sequencing project: providing services to taxonomists for standard genome sequencing and annotation.</title>
        <authorList>
            <consortium name="The Broad Institute Genomics Platform"/>
            <consortium name="The Broad Institute Genome Sequencing Center for Infectious Disease"/>
            <person name="Wu L."/>
            <person name="Ma J."/>
        </authorList>
    </citation>
    <scope>NUCLEOTIDE SEQUENCE [LARGE SCALE GENOMIC DNA]</scope>
    <source>
        <strain evidence="5">CGMCC 1.15103</strain>
    </source>
</reference>
<organism evidence="4 5">
    <name type="scientific">Paraburkholderia caffeinilytica</name>
    <dbReference type="NCBI Taxonomy" id="1761016"/>
    <lineage>
        <taxon>Bacteria</taxon>
        <taxon>Pseudomonadati</taxon>
        <taxon>Pseudomonadota</taxon>
        <taxon>Betaproteobacteria</taxon>
        <taxon>Burkholderiales</taxon>
        <taxon>Burkholderiaceae</taxon>
        <taxon>Paraburkholderia</taxon>
    </lineage>
</organism>
<dbReference type="EMBL" id="BMHL01000002">
    <property type="protein sequence ID" value="GGC29233.1"/>
    <property type="molecule type" value="Genomic_DNA"/>
</dbReference>
<keyword evidence="2" id="KW-0804">Transcription</keyword>
<dbReference type="InterPro" id="IPR036271">
    <property type="entry name" value="Tet_transcr_reg_TetR-rel_C_sf"/>
</dbReference>
<evidence type="ECO:0000256" key="2">
    <source>
        <dbReference type="ARBA" id="ARBA00023163"/>
    </source>
</evidence>
<feature type="domain" description="Tetracycline repressor TetR C-terminal" evidence="3">
    <location>
        <begin position="7"/>
        <end position="140"/>
    </location>
</feature>
<dbReference type="Pfam" id="PF02909">
    <property type="entry name" value="TetR_C_1"/>
    <property type="match status" value="1"/>
</dbReference>
<dbReference type="Gene3D" id="1.10.357.10">
    <property type="entry name" value="Tetracycline Repressor, domain 2"/>
    <property type="match status" value="1"/>
</dbReference>
<dbReference type="InterPro" id="IPR004111">
    <property type="entry name" value="Repressor_TetR_C"/>
</dbReference>
<comment type="caution">
    <text evidence="4">The sequence shown here is derived from an EMBL/GenBank/DDBJ whole genome shotgun (WGS) entry which is preliminary data.</text>
</comment>
<evidence type="ECO:0000313" key="4">
    <source>
        <dbReference type="EMBL" id="GGC29233.1"/>
    </source>
</evidence>